<dbReference type="EMBL" id="BK059132">
    <property type="protein sequence ID" value="DAE33168.1"/>
    <property type="molecule type" value="Genomic_DNA"/>
</dbReference>
<feature type="transmembrane region" description="Helical" evidence="1">
    <location>
        <begin position="32"/>
        <end position="52"/>
    </location>
</feature>
<dbReference type="PROSITE" id="PS51257">
    <property type="entry name" value="PROKAR_LIPOPROTEIN"/>
    <property type="match status" value="1"/>
</dbReference>
<evidence type="ECO:0000313" key="2">
    <source>
        <dbReference type="EMBL" id="DAE33168.1"/>
    </source>
</evidence>
<accession>A0A8S5RP89</accession>
<evidence type="ECO:0000256" key="1">
    <source>
        <dbReference type="SAM" id="Phobius"/>
    </source>
</evidence>
<keyword evidence="1" id="KW-0812">Transmembrane</keyword>
<keyword evidence="1" id="KW-1133">Transmembrane helix</keyword>
<proteinExistence type="predicted"/>
<reference evidence="2" key="1">
    <citation type="journal article" date="2021" name="Proc. Natl. Acad. Sci. U.S.A.">
        <title>A Catalog of Tens of Thousands of Viruses from Human Metagenomes Reveals Hidden Associations with Chronic Diseases.</title>
        <authorList>
            <person name="Tisza M.J."/>
            <person name="Buck C.B."/>
        </authorList>
    </citation>
    <scope>NUCLEOTIDE SEQUENCE</scope>
    <source>
        <strain evidence="2">Ctrcb4</strain>
    </source>
</reference>
<protein>
    <submittedName>
        <fullName evidence="2">Lipoprotein</fullName>
    </submittedName>
</protein>
<name>A0A8S5RP89_9VIRU</name>
<keyword evidence="1" id="KW-0472">Membrane</keyword>
<sequence>MKTMTWKTKLIIAAIVIALVLAGCGIVSAMSFGSLLLALVSLAVGAGCGWYAKHIYDKYFKGK</sequence>
<keyword evidence="2" id="KW-0449">Lipoprotein</keyword>
<organism evidence="2">
    <name type="scientific">virus sp. ctrcb4</name>
    <dbReference type="NCBI Taxonomy" id="2825824"/>
    <lineage>
        <taxon>Viruses</taxon>
    </lineage>
</organism>